<gene>
    <name evidence="1" type="ordered locus">Cyan7425_3085</name>
</gene>
<proteinExistence type="predicted"/>
<dbReference type="HOGENOM" id="CLU_2522004_0_0_3"/>
<dbReference type="KEGG" id="cyn:Cyan7425_3085"/>
<sequence>MTPDRDHYLNELAQQRAQLEADVQQRLDEYTHAWQALVPLALSEQVVAPLWKGLQQARAEHHLLQNLDAIPLEVSYWSRALGLA</sequence>
<evidence type="ECO:0000313" key="1">
    <source>
        <dbReference type="EMBL" id="ACL45416.1"/>
    </source>
</evidence>
<accession>B8HMU7</accession>
<protein>
    <submittedName>
        <fullName evidence="1">Uncharacterized protein</fullName>
    </submittedName>
</protein>
<dbReference type="AlphaFoldDB" id="B8HMU7"/>
<dbReference type="EMBL" id="CP001344">
    <property type="protein sequence ID" value="ACL45416.1"/>
    <property type="molecule type" value="Genomic_DNA"/>
</dbReference>
<name>B8HMU7_CYAP4</name>
<reference evidence="1" key="1">
    <citation type="submission" date="2009-01" db="EMBL/GenBank/DDBJ databases">
        <title>Complete sequence of chromosome Cyanothece sp. PCC 7425.</title>
        <authorList>
            <consortium name="US DOE Joint Genome Institute"/>
            <person name="Lucas S."/>
            <person name="Copeland A."/>
            <person name="Lapidus A."/>
            <person name="Glavina del Rio T."/>
            <person name="Dalin E."/>
            <person name="Tice H."/>
            <person name="Bruce D."/>
            <person name="Goodwin L."/>
            <person name="Pitluck S."/>
            <person name="Sims D."/>
            <person name="Meineke L."/>
            <person name="Brettin T."/>
            <person name="Detter J.C."/>
            <person name="Han C."/>
            <person name="Larimer F."/>
            <person name="Land M."/>
            <person name="Hauser L."/>
            <person name="Kyrpides N."/>
            <person name="Ovchinnikova G."/>
            <person name="Liberton M."/>
            <person name="Stoeckel J."/>
            <person name="Banerjee A."/>
            <person name="Singh A."/>
            <person name="Page L."/>
            <person name="Sato H."/>
            <person name="Zhao L."/>
            <person name="Sherman L."/>
            <person name="Pakrasi H."/>
            <person name="Richardson P."/>
        </authorList>
    </citation>
    <scope>NUCLEOTIDE SEQUENCE</scope>
    <source>
        <strain evidence="1">PCC 7425</strain>
    </source>
</reference>
<organism evidence="1">
    <name type="scientific">Cyanothece sp. (strain PCC 7425 / ATCC 29141)</name>
    <dbReference type="NCBI Taxonomy" id="395961"/>
    <lineage>
        <taxon>Bacteria</taxon>
        <taxon>Bacillati</taxon>
        <taxon>Cyanobacteriota</taxon>
        <taxon>Cyanophyceae</taxon>
        <taxon>Gomontiellales</taxon>
        <taxon>Cyanothecaceae</taxon>
        <taxon>Cyanothece</taxon>
    </lineage>
</organism>